<dbReference type="KEGG" id="svp:Pan189_24310"/>
<dbReference type="Gene3D" id="2.60.200.20">
    <property type="match status" value="1"/>
</dbReference>
<feature type="region of interest" description="Disordered" evidence="1">
    <location>
        <begin position="186"/>
        <end position="206"/>
    </location>
</feature>
<dbReference type="EMBL" id="CP036268">
    <property type="protein sequence ID" value="QDT38046.1"/>
    <property type="molecule type" value="Genomic_DNA"/>
</dbReference>
<dbReference type="PROSITE" id="PS50006">
    <property type="entry name" value="FHA_DOMAIN"/>
    <property type="match status" value="1"/>
</dbReference>
<proteinExistence type="predicted"/>
<dbReference type="SMART" id="SM00044">
    <property type="entry name" value="CYCc"/>
    <property type="match status" value="1"/>
</dbReference>
<dbReference type="InterPro" id="IPR029787">
    <property type="entry name" value="Nucleotide_cyclase"/>
</dbReference>
<reference evidence="4 5" key="1">
    <citation type="submission" date="2019-02" db="EMBL/GenBank/DDBJ databases">
        <title>Deep-cultivation of Planctomycetes and their phenomic and genomic characterization uncovers novel biology.</title>
        <authorList>
            <person name="Wiegand S."/>
            <person name="Jogler M."/>
            <person name="Boedeker C."/>
            <person name="Pinto D."/>
            <person name="Vollmers J."/>
            <person name="Rivas-Marin E."/>
            <person name="Kohn T."/>
            <person name="Peeters S.H."/>
            <person name="Heuer A."/>
            <person name="Rast P."/>
            <person name="Oberbeckmann S."/>
            <person name="Bunk B."/>
            <person name="Jeske O."/>
            <person name="Meyerdierks A."/>
            <person name="Storesund J.E."/>
            <person name="Kallscheuer N."/>
            <person name="Luecker S."/>
            <person name="Lage O.M."/>
            <person name="Pohl T."/>
            <person name="Merkel B.J."/>
            <person name="Hornburger P."/>
            <person name="Mueller R.-W."/>
            <person name="Bruemmer F."/>
            <person name="Labrenz M."/>
            <person name="Spormann A.M."/>
            <person name="Op den Camp H."/>
            <person name="Overmann J."/>
            <person name="Amann R."/>
            <person name="Jetten M.S.M."/>
            <person name="Mascher T."/>
            <person name="Medema M.H."/>
            <person name="Devos D.P."/>
            <person name="Kaster A.-K."/>
            <person name="Ovreas L."/>
            <person name="Rohde M."/>
            <person name="Galperin M.Y."/>
            <person name="Jogler C."/>
        </authorList>
    </citation>
    <scope>NUCLEOTIDE SEQUENCE [LARGE SCALE GENOMIC DNA]</scope>
    <source>
        <strain evidence="4 5">Pan189</strain>
    </source>
</reference>
<dbReference type="Gene3D" id="3.30.70.1230">
    <property type="entry name" value="Nucleotide cyclase"/>
    <property type="match status" value="1"/>
</dbReference>
<feature type="domain" description="Guanylate cyclase" evidence="3">
    <location>
        <begin position="358"/>
        <end position="490"/>
    </location>
</feature>
<evidence type="ECO:0000259" key="2">
    <source>
        <dbReference type="PROSITE" id="PS50006"/>
    </source>
</evidence>
<dbReference type="SMART" id="SM00240">
    <property type="entry name" value="FHA"/>
    <property type="match status" value="1"/>
</dbReference>
<dbReference type="PANTHER" id="PTHR43081:SF20">
    <property type="entry name" value="TWO-COMPONENT RESPONSE REGULATOR"/>
    <property type="match status" value="1"/>
</dbReference>
<evidence type="ECO:0000313" key="5">
    <source>
        <dbReference type="Proteomes" id="UP000317318"/>
    </source>
</evidence>
<keyword evidence="4" id="KW-0456">Lyase</keyword>
<dbReference type="InterPro" id="IPR001054">
    <property type="entry name" value="A/G_cyclase"/>
</dbReference>
<dbReference type="Pfam" id="PF00211">
    <property type="entry name" value="Guanylate_cyc"/>
    <property type="match status" value="1"/>
</dbReference>
<dbReference type="RefSeq" id="WP_310820369.1">
    <property type="nucleotide sequence ID" value="NZ_CP036268.1"/>
</dbReference>
<gene>
    <name evidence="4" type="primary">cyaB</name>
    <name evidence="4" type="ORF">Pan189_24310</name>
</gene>
<protein>
    <submittedName>
        <fullName evidence="4">Adenylate cyclase 2</fullName>
        <ecNumber evidence="4">4.6.1.1</ecNumber>
    </submittedName>
</protein>
<dbReference type="InterPro" id="IPR008984">
    <property type="entry name" value="SMAD_FHA_dom_sf"/>
</dbReference>
<keyword evidence="5" id="KW-1185">Reference proteome</keyword>
<evidence type="ECO:0000313" key="4">
    <source>
        <dbReference type="EMBL" id="QDT38046.1"/>
    </source>
</evidence>
<dbReference type="CDD" id="cd00060">
    <property type="entry name" value="FHA"/>
    <property type="match status" value="1"/>
</dbReference>
<name>A0A517R2D5_9PLAN</name>
<dbReference type="InterPro" id="IPR050697">
    <property type="entry name" value="Adenylyl/Guanylyl_Cyclase_3/4"/>
</dbReference>
<dbReference type="GO" id="GO:0004016">
    <property type="term" value="F:adenylate cyclase activity"/>
    <property type="evidence" value="ECO:0007669"/>
    <property type="project" value="UniProtKB-EC"/>
</dbReference>
<dbReference type="CDD" id="cd07302">
    <property type="entry name" value="CHD"/>
    <property type="match status" value="1"/>
</dbReference>
<accession>A0A517R2D5</accession>
<dbReference type="SUPFAM" id="SSF49879">
    <property type="entry name" value="SMAD/FHA domain"/>
    <property type="match status" value="1"/>
</dbReference>
<dbReference type="SUPFAM" id="SSF55073">
    <property type="entry name" value="Nucleotide cyclase"/>
    <property type="match status" value="1"/>
</dbReference>
<dbReference type="EC" id="4.6.1.1" evidence="4"/>
<evidence type="ECO:0000256" key="1">
    <source>
        <dbReference type="SAM" id="MobiDB-lite"/>
    </source>
</evidence>
<dbReference type="AlphaFoldDB" id="A0A517R2D5"/>
<dbReference type="Pfam" id="PF00498">
    <property type="entry name" value="FHA"/>
    <property type="match status" value="1"/>
</dbReference>
<dbReference type="Proteomes" id="UP000317318">
    <property type="component" value="Chromosome"/>
</dbReference>
<dbReference type="PROSITE" id="PS50125">
    <property type="entry name" value="GUANYLATE_CYCLASE_2"/>
    <property type="match status" value="1"/>
</dbReference>
<feature type="domain" description="FHA" evidence="2">
    <location>
        <begin position="25"/>
        <end position="85"/>
    </location>
</feature>
<sequence>MFYLKAEGIDSEQRASWPLEFGQNLTLGRGQQCDLIVPWDTEISRTHAVVQAIDNNGGKLPAGPHLRVQKHDLARNGIFVDGESSDSAELRVGQRFVIGMTTFRMTDESPAAPHPEENVEEVTFSQAEIRATEFVDADRRIEVLSRLPAVILDSNEDRESYRRLVELLIAGIPRSDAVAVIEATVSEETGPEPTHSNLRSDSKRSQEDFRIIEEQHRRDTDRSLAPSQRLLESCFHKWQPIAHVWRTQDGQSADYTISAEVDWAFCLPLLDDQRSRSVLYVVGRTMAPWGEPLRGQSDLRPDIRFAELVADIHRSIRRLSRLERQSVGLRQFLPGPLLEAVGEDFDPAVLEPSECDVTVLFCDLRGFSRRAERESDRLPELLQQVSHALGIMTDAIVSNGGVTSDFLGDSALGFWGWPFRDPTSPVKACRAAMAIRKAFASGEIRGSDGAPFRVGIGIAHGRAVAGKIGTKEQSKITVFGPVVNLASRLEGLTKLTRVPVLIDEATAKVLRDASEADEMRLRRLATVIPYGTETPVELTELLPEVGNTGYLTDAELKVFESAVDAFTAGQWEDAYRLLHQLPADDLAQDFLSQQIVAAGRRAPADWDGVIRAPEK</sequence>
<dbReference type="GO" id="GO:0035556">
    <property type="term" value="P:intracellular signal transduction"/>
    <property type="evidence" value="ECO:0007669"/>
    <property type="project" value="InterPro"/>
</dbReference>
<dbReference type="GO" id="GO:0006171">
    <property type="term" value="P:cAMP biosynthetic process"/>
    <property type="evidence" value="ECO:0007669"/>
    <property type="project" value="TreeGrafter"/>
</dbReference>
<organism evidence="4 5">
    <name type="scientific">Stratiformator vulcanicus</name>
    <dbReference type="NCBI Taxonomy" id="2527980"/>
    <lineage>
        <taxon>Bacteria</taxon>
        <taxon>Pseudomonadati</taxon>
        <taxon>Planctomycetota</taxon>
        <taxon>Planctomycetia</taxon>
        <taxon>Planctomycetales</taxon>
        <taxon>Planctomycetaceae</taxon>
        <taxon>Stratiformator</taxon>
    </lineage>
</organism>
<evidence type="ECO:0000259" key="3">
    <source>
        <dbReference type="PROSITE" id="PS50125"/>
    </source>
</evidence>
<dbReference type="PANTHER" id="PTHR43081">
    <property type="entry name" value="ADENYLATE CYCLASE, TERMINAL-DIFFERENTIATION SPECIFIC-RELATED"/>
    <property type="match status" value="1"/>
</dbReference>
<dbReference type="InterPro" id="IPR000253">
    <property type="entry name" value="FHA_dom"/>
</dbReference>